<reference evidence="2 3" key="1">
    <citation type="submission" date="2020-10" db="EMBL/GenBank/DDBJ databases">
        <authorList>
            <person name="Sedaghatjoo S."/>
        </authorList>
    </citation>
    <scope>NUCLEOTIDE SEQUENCE [LARGE SCALE GENOMIC DNA]</scope>
    <source>
        <strain evidence="2 3">LLFL</strain>
    </source>
</reference>
<evidence type="ECO:0000256" key="1">
    <source>
        <dbReference type="SAM" id="MobiDB-lite"/>
    </source>
</evidence>
<sequence>MAAPHPILEEEHQAGAMVARQGRCTIAFWDYWRNPNNCKLIYPGYPGQGTVSPTSTRTRRPRPTRSTRTTTATTTAPP</sequence>
<dbReference type="AlphaFoldDB" id="A0A9N8LRG1"/>
<feature type="non-terminal residue" evidence="2">
    <location>
        <position position="1"/>
    </location>
</feature>
<name>A0A9N8LRG1_9BASI</name>
<evidence type="ECO:0000313" key="2">
    <source>
        <dbReference type="EMBL" id="CAD6933641.1"/>
    </source>
</evidence>
<proteinExistence type="predicted"/>
<accession>A0A9N8LRG1</accession>
<protein>
    <submittedName>
        <fullName evidence="2">Uncharacterized protein</fullName>
    </submittedName>
</protein>
<dbReference type="Proteomes" id="UP000836404">
    <property type="component" value="Unassembled WGS sequence"/>
</dbReference>
<feature type="compositionally biased region" description="Low complexity" evidence="1">
    <location>
        <begin position="66"/>
        <end position="78"/>
    </location>
</feature>
<feature type="region of interest" description="Disordered" evidence="1">
    <location>
        <begin position="45"/>
        <end position="78"/>
    </location>
</feature>
<dbReference type="EMBL" id="CAJHJF010003221">
    <property type="protein sequence ID" value="CAD6933641.1"/>
    <property type="molecule type" value="Genomic_DNA"/>
</dbReference>
<organism evidence="2 3">
    <name type="scientific">Tilletia laevis</name>
    <dbReference type="NCBI Taxonomy" id="157183"/>
    <lineage>
        <taxon>Eukaryota</taxon>
        <taxon>Fungi</taxon>
        <taxon>Dikarya</taxon>
        <taxon>Basidiomycota</taxon>
        <taxon>Ustilaginomycotina</taxon>
        <taxon>Exobasidiomycetes</taxon>
        <taxon>Tilletiales</taxon>
        <taxon>Tilletiaceae</taxon>
        <taxon>Tilletia</taxon>
    </lineage>
</organism>
<evidence type="ECO:0000313" key="3">
    <source>
        <dbReference type="Proteomes" id="UP000836404"/>
    </source>
</evidence>
<gene>
    <name evidence="2" type="ORF">JKILLFL_G6088</name>
</gene>
<keyword evidence="3" id="KW-1185">Reference proteome</keyword>
<comment type="caution">
    <text evidence="2">The sequence shown here is derived from an EMBL/GenBank/DDBJ whole genome shotgun (WGS) entry which is preliminary data.</text>
</comment>